<dbReference type="GO" id="GO:0009055">
    <property type="term" value="F:electron transfer activity"/>
    <property type="evidence" value="ECO:0007669"/>
    <property type="project" value="InterPro"/>
</dbReference>
<evidence type="ECO:0000256" key="2">
    <source>
        <dbReference type="ARBA" id="ARBA00022723"/>
    </source>
</evidence>
<dbReference type="PANTHER" id="PTHR35889">
    <property type="entry name" value="CYCLOINULO-OLIGOSACCHARIDE FRUCTANOTRANSFERASE-RELATED"/>
    <property type="match status" value="1"/>
</dbReference>
<dbReference type="GO" id="GO:0046872">
    <property type="term" value="F:metal ion binding"/>
    <property type="evidence" value="ECO:0007669"/>
    <property type="project" value="UniProtKB-KW"/>
</dbReference>
<dbReference type="PANTHER" id="PTHR35889:SF3">
    <property type="entry name" value="F-BOX DOMAIN-CONTAINING PROTEIN"/>
    <property type="match status" value="1"/>
</dbReference>
<dbReference type="InterPro" id="IPR011429">
    <property type="entry name" value="Cyt_c_Planctomycete-type"/>
</dbReference>
<keyword evidence="1 4" id="KW-0349">Heme</keyword>
<dbReference type="InterPro" id="IPR009056">
    <property type="entry name" value="Cyt_c-like_dom"/>
</dbReference>
<organism evidence="7 8">
    <name type="scientific">Limnoglobus roseus</name>
    <dbReference type="NCBI Taxonomy" id="2598579"/>
    <lineage>
        <taxon>Bacteria</taxon>
        <taxon>Pseudomonadati</taxon>
        <taxon>Planctomycetota</taxon>
        <taxon>Planctomycetia</taxon>
        <taxon>Gemmatales</taxon>
        <taxon>Gemmataceae</taxon>
        <taxon>Limnoglobus</taxon>
    </lineage>
</organism>
<dbReference type="InterPro" id="IPR022655">
    <property type="entry name" value="DUF1553"/>
</dbReference>
<sequence length="802" mass="87610">MHRLLVPTLLAVVALLPRAAADDAFEKTVRPILTESCLRCHGPDKQKGGLRVDSREALLSGGESGPAVVPGQPADSLLVKALHHDDLKMPPAKKLPDEQIAALTQWVKDGAKWGAAKTGGAAGHAARKPGNITDADRAWWAFQPPKRVDAPKTGHPIDAFLTARLEKEGLSPAAEADRHTLVRRVTFDLTGLPPTPDEVAAFVEDQSADAYEKLVDRLLASPRYGERQARAWLDLVRYAESDGYRADFARPHAWKYRDYVVRAFNADKGYDRFLTEQLAGDETFPGDPDALVATGFLRMWPYEYNQRDVRGQWAAIQNDLTDVAADAVLGLGMGCARCHDHKFDPILQKDYFALQAFFAGLRFADEPVFADSAARAEHGRQLAAWEEKTAALRTQIDALLDPVRKKEMESSKRRFPPDIEAVLDKPAADRTPGEQQLYDLAYRQVQYEYDRAPTKLKAQQKTEYERLKKELDALAEPPSPLAMVSRDLGPIAAETVVPGGRKKAVPVEPAFPTVLGQPPPLVSPSATSTGRRAALAKWLTRPDHPLTARVAVNRLWQGHFGVGLVATPSDFGTLGEKPTHPELLDWLAVELVEHGWSLKHLHRLVVTSAAYRRASVGAAKTADVENRLLGRMTVRRLDAEQARDAMLAVSGELKLDAGGPAVPADKPRRSVYTRAHRNAPDALLASFDAADGLSSCARRNVTVTPTQSLLLLNGPGPLARAAAFAARVMPADGKDLPKGVDAAYRLAFGRPPTPTEAAAAREFLRQQVGVASGKAVTPDGRKKAWTDFCHALLNANEFLYVD</sequence>
<dbReference type="PROSITE" id="PS51007">
    <property type="entry name" value="CYTC"/>
    <property type="match status" value="1"/>
</dbReference>
<protein>
    <recommendedName>
        <fullName evidence="6">Cytochrome c domain-containing protein</fullName>
    </recommendedName>
</protein>
<dbReference type="GO" id="GO:0020037">
    <property type="term" value="F:heme binding"/>
    <property type="evidence" value="ECO:0007669"/>
    <property type="project" value="InterPro"/>
</dbReference>
<name>A0A5C1A9Z5_9BACT</name>
<feature type="chain" id="PRO_5023094144" description="Cytochrome c domain-containing protein" evidence="5">
    <location>
        <begin position="20"/>
        <end position="802"/>
    </location>
</feature>
<keyword evidence="5" id="KW-0732">Signal</keyword>
<dbReference type="Pfam" id="PF07635">
    <property type="entry name" value="PSCyt1"/>
    <property type="match status" value="1"/>
</dbReference>
<accession>A0A5C1A9Z5</accession>
<dbReference type="Gene3D" id="1.10.760.10">
    <property type="entry name" value="Cytochrome c-like domain"/>
    <property type="match status" value="1"/>
</dbReference>
<evidence type="ECO:0000313" key="7">
    <source>
        <dbReference type="EMBL" id="QEL15003.1"/>
    </source>
</evidence>
<dbReference type="InterPro" id="IPR011444">
    <property type="entry name" value="DUF1549"/>
</dbReference>
<evidence type="ECO:0000259" key="6">
    <source>
        <dbReference type="PROSITE" id="PS51007"/>
    </source>
</evidence>
<dbReference type="Pfam" id="PF07587">
    <property type="entry name" value="PSD1"/>
    <property type="match status" value="1"/>
</dbReference>
<proteinExistence type="predicted"/>
<evidence type="ECO:0000256" key="3">
    <source>
        <dbReference type="ARBA" id="ARBA00023004"/>
    </source>
</evidence>
<evidence type="ECO:0000313" key="8">
    <source>
        <dbReference type="Proteomes" id="UP000324974"/>
    </source>
</evidence>
<dbReference type="Proteomes" id="UP000324974">
    <property type="component" value="Chromosome"/>
</dbReference>
<dbReference type="SUPFAM" id="SSF46626">
    <property type="entry name" value="Cytochrome c"/>
    <property type="match status" value="1"/>
</dbReference>
<keyword evidence="2 4" id="KW-0479">Metal-binding</keyword>
<keyword evidence="8" id="KW-1185">Reference proteome</keyword>
<dbReference type="AlphaFoldDB" id="A0A5C1A9Z5"/>
<evidence type="ECO:0000256" key="4">
    <source>
        <dbReference type="PROSITE-ProRule" id="PRU00433"/>
    </source>
</evidence>
<dbReference type="InterPro" id="IPR036909">
    <property type="entry name" value="Cyt_c-like_dom_sf"/>
</dbReference>
<evidence type="ECO:0000256" key="5">
    <source>
        <dbReference type="SAM" id="SignalP"/>
    </source>
</evidence>
<dbReference type="EMBL" id="CP042425">
    <property type="protein sequence ID" value="QEL15003.1"/>
    <property type="molecule type" value="Genomic_DNA"/>
</dbReference>
<dbReference type="OrthoDB" id="127107at2"/>
<feature type="signal peptide" evidence="5">
    <location>
        <begin position="1"/>
        <end position="19"/>
    </location>
</feature>
<dbReference type="Pfam" id="PF07583">
    <property type="entry name" value="PSCyt2"/>
    <property type="match status" value="1"/>
</dbReference>
<gene>
    <name evidence="7" type="ORF">PX52LOC_01908</name>
</gene>
<reference evidence="8" key="1">
    <citation type="submission" date="2019-08" db="EMBL/GenBank/DDBJ databases">
        <title>Limnoglobus roseus gen. nov., sp. nov., a novel freshwater planctomycete with a giant genome from the family Gemmataceae.</title>
        <authorList>
            <person name="Kulichevskaya I.S."/>
            <person name="Naumoff D.G."/>
            <person name="Miroshnikov K."/>
            <person name="Ivanova A."/>
            <person name="Philippov D.A."/>
            <person name="Hakobyan A."/>
            <person name="Rijpstra I.C."/>
            <person name="Sinninghe Damste J.S."/>
            <person name="Liesack W."/>
            <person name="Dedysh S.N."/>
        </authorList>
    </citation>
    <scope>NUCLEOTIDE SEQUENCE [LARGE SCALE GENOMIC DNA]</scope>
    <source>
        <strain evidence="8">PX52</strain>
    </source>
</reference>
<dbReference type="RefSeq" id="WP_149109855.1">
    <property type="nucleotide sequence ID" value="NZ_CP042425.1"/>
</dbReference>
<evidence type="ECO:0000256" key="1">
    <source>
        <dbReference type="ARBA" id="ARBA00022617"/>
    </source>
</evidence>
<feature type="domain" description="Cytochrome c" evidence="6">
    <location>
        <begin position="21"/>
        <end position="222"/>
    </location>
</feature>
<keyword evidence="3 4" id="KW-0408">Iron</keyword>
<dbReference type="KEGG" id="lrs:PX52LOC_01908"/>